<keyword evidence="3 7" id="KW-0812">Transmembrane</keyword>
<name>A0A2K1K3H7_PHYPA</name>
<feature type="transmembrane region" description="Helical" evidence="7">
    <location>
        <begin position="241"/>
        <end position="260"/>
    </location>
</feature>
<evidence type="ECO:0000313" key="9">
    <source>
        <dbReference type="EMBL" id="PNR48333.1"/>
    </source>
</evidence>
<feature type="transmembrane region" description="Helical" evidence="7">
    <location>
        <begin position="360"/>
        <end position="380"/>
    </location>
</feature>
<sequence>MWAAGCLASCCASCACSACQGVASGISRRSARIAYCGLFALSLIVSWLLRDFAGPLLAKIPWINTFTDTPSPEWFATQAVLRVSLGNFLFFLAFAILMIGVKDQREQRDSWHHGGWMVKLILWCITIILMFFLPNGLVSAYGSVSRFGSGLFLLIQVVILLDFTHNWNAAWVAKDEQFWYIALLAVSIGCYLASFVFSGFLFHWFTPSGVDCELNTFVIAFTLILGVSFAIVSLHPQVNGSLLPAGVIAAYCTYLCYSALSSEPRNYECNGLHKHVNAVSKGTLGLGMLTTLLSVVYSAVRAGSSTTFLSPPNSPREGSSKKALLAKDDVEGALDSDSDDDDKPIRRGGRHSKEPRPVTYVYSFFHLIFALASMYSAMLLTGWGNANMAEKDIIDVGWPSFWVRFSTEMITAGLYIWSLVAPQLFPDRDFS</sequence>
<evidence type="ECO:0000256" key="2">
    <source>
        <dbReference type="ARBA" id="ARBA00006665"/>
    </source>
</evidence>
<feature type="transmembrane region" description="Helical" evidence="7">
    <location>
        <begin position="120"/>
        <end position="138"/>
    </location>
</feature>
<feature type="transmembrane region" description="Helical" evidence="7">
    <location>
        <begin position="31"/>
        <end position="49"/>
    </location>
</feature>
<feature type="signal peptide" evidence="8">
    <location>
        <begin position="1"/>
        <end position="18"/>
    </location>
</feature>
<dbReference type="Gramene" id="Pp3c9_17230V3.1">
    <property type="protein sequence ID" value="Pp3c9_17230V3.1"/>
    <property type="gene ID" value="Pp3c9_17230"/>
</dbReference>
<dbReference type="RefSeq" id="XP_024383929.1">
    <property type="nucleotide sequence ID" value="XM_024528161.2"/>
</dbReference>
<feature type="transmembrane region" description="Helical" evidence="7">
    <location>
        <begin position="401"/>
        <end position="425"/>
    </location>
</feature>
<dbReference type="EnsemblPlants" id="Pp3c9_17230V3.3">
    <property type="protein sequence ID" value="Pp3c9_17230V3.3"/>
    <property type="gene ID" value="Pp3c9_17230"/>
</dbReference>
<reference evidence="9 11" key="2">
    <citation type="journal article" date="2018" name="Plant J.">
        <title>The Physcomitrella patens chromosome-scale assembly reveals moss genome structure and evolution.</title>
        <authorList>
            <person name="Lang D."/>
            <person name="Ullrich K.K."/>
            <person name="Murat F."/>
            <person name="Fuchs J."/>
            <person name="Jenkins J."/>
            <person name="Haas F.B."/>
            <person name="Piednoel M."/>
            <person name="Gundlach H."/>
            <person name="Van Bel M."/>
            <person name="Meyberg R."/>
            <person name="Vives C."/>
            <person name="Morata J."/>
            <person name="Symeonidi A."/>
            <person name="Hiss M."/>
            <person name="Muchero W."/>
            <person name="Kamisugi Y."/>
            <person name="Saleh O."/>
            <person name="Blanc G."/>
            <person name="Decker E.L."/>
            <person name="van Gessel N."/>
            <person name="Grimwood J."/>
            <person name="Hayes R.D."/>
            <person name="Graham S.W."/>
            <person name="Gunter L.E."/>
            <person name="McDaniel S.F."/>
            <person name="Hoernstein S.N.W."/>
            <person name="Larsson A."/>
            <person name="Li F.W."/>
            <person name="Perroud P.F."/>
            <person name="Phillips J."/>
            <person name="Ranjan P."/>
            <person name="Rokshar D.S."/>
            <person name="Rothfels C.J."/>
            <person name="Schneider L."/>
            <person name="Shu S."/>
            <person name="Stevenson D.W."/>
            <person name="Thummler F."/>
            <person name="Tillich M."/>
            <person name="Villarreal Aguilar J.C."/>
            <person name="Widiez T."/>
            <person name="Wong G.K."/>
            <person name="Wymore A."/>
            <person name="Zhang Y."/>
            <person name="Zimmer A.D."/>
            <person name="Quatrano R.S."/>
            <person name="Mayer K.F.X."/>
            <person name="Goodstein D."/>
            <person name="Casacuberta J.M."/>
            <person name="Vandepoele K."/>
            <person name="Reski R."/>
            <person name="Cuming A.C."/>
            <person name="Tuskan G.A."/>
            <person name="Maumus F."/>
            <person name="Salse J."/>
            <person name="Schmutz J."/>
            <person name="Rensing S.A."/>
        </authorList>
    </citation>
    <scope>NUCLEOTIDE SEQUENCE [LARGE SCALE GENOMIC DNA]</scope>
    <source>
        <strain evidence="10 11">cv. Gransden 2004</strain>
    </source>
</reference>
<dbReference type="GeneID" id="112286357"/>
<dbReference type="Gramene" id="Pp3c9_17230V3.3">
    <property type="protein sequence ID" value="Pp3c9_17230V3.3"/>
    <property type="gene ID" value="Pp3c9_17230"/>
</dbReference>
<comment type="similarity">
    <text evidence="2">Belongs to the TDE1 family.</text>
</comment>
<comment type="subcellular location">
    <subcellularLocation>
        <location evidence="1">Membrane</location>
        <topology evidence="1">Multi-pass membrane protein</topology>
    </subcellularLocation>
</comment>
<protein>
    <recommendedName>
        <fullName evidence="12">Serine incorporator</fullName>
    </recommendedName>
</protein>
<dbReference type="GO" id="GO:0016020">
    <property type="term" value="C:membrane"/>
    <property type="evidence" value="ECO:0000318"/>
    <property type="project" value="GO_Central"/>
</dbReference>
<dbReference type="AlphaFoldDB" id="A0A2K1K3H7"/>
<accession>A0A2K1K3H7</accession>
<feature type="transmembrane region" description="Helical" evidence="7">
    <location>
        <begin position="150"/>
        <end position="167"/>
    </location>
</feature>
<dbReference type="Gramene" id="Pp3c9_17230V3.4">
    <property type="protein sequence ID" value="Pp3c9_17230V3.4"/>
    <property type="gene ID" value="Pp3c9_17230"/>
</dbReference>
<feature type="transmembrane region" description="Helical" evidence="7">
    <location>
        <begin position="79"/>
        <end position="100"/>
    </location>
</feature>
<dbReference type="Pfam" id="PF03348">
    <property type="entry name" value="Serinc"/>
    <property type="match status" value="1"/>
</dbReference>
<evidence type="ECO:0000256" key="7">
    <source>
        <dbReference type="SAM" id="Phobius"/>
    </source>
</evidence>
<dbReference type="EMBL" id="ABEU02000009">
    <property type="protein sequence ID" value="PNR48333.1"/>
    <property type="molecule type" value="Genomic_DNA"/>
</dbReference>
<dbReference type="PANTHER" id="PTHR10383:SF9">
    <property type="entry name" value="SERINE INCORPORATOR, ISOFORM F"/>
    <property type="match status" value="1"/>
</dbReference>
<feature type="transmembrane region" description="Helical" evidence="7">
    <location>
        <begin position="281"/>
        <end position="300"/>
    </location>
</feature>
<keyword evidence="5 7" id="KW-0472">Membrane</keyword>
<dbReference type="RefSeq" id="XP_024383928.1">
    <property type="nucleotide sequence ID" value="XM_024528160.2"/>
</dbReference>
<dbReference type="PaxDb" id="3218-PP1S78_51V6.1"/>
<evidence type="ECO:0000256" key="6">
    <source>
        <dbReference type="SAM" id="MobiDB-lite"/>
    </source>
</evidence>
<keyword evidence="4 7" id="KW-1133">Transmembrane helix</keyword>
<reference evidence="10" key="3">
    <citation type="submission" date="2020-12" db="UniProtKB">
        <authorList>
            <consortium name="EnsemblPlants"/>
        </authorList>
    </citation>
    <scope>IDENTIFICATION</scope>
</reference>
<dbReference type="InterPro" id="IPR005016">
    <property type="entry name" value="TDE1/TMS"/>
</dbReference>
<dbReference type="Proteomes" id="UP000006727">
    <property type="component" value="Chromosome 9"/>
</dbReference>
<evidence type="ECO:0000256" key="3">
    <source>
        <dbReference type="ARBA" id="ARBA00022692"/>
    </source>
</evidence>
<feature type="region of interest" description="Disordered" evidence="6">
    <location>
        <begin position="332"/>
        <end position="351"/>
    </location>
</feature>
<dbReference type="OrthoDB" id="5963193at2759"/>
<dbReference type="Gramene" id="Pp3c9_17230V3.2">
    <property type="protein sequence ID" value="Pp3c9_17230V3.2"/>
    <property type="gene ID" value="Pp3c9_17230"/>
</dbReference>
<organism evidence="9">
    <name type="scientific">Physcomitrium patens</name>
    <name type="common">Spreading-leaved earth moss</name>
    <name type="synonym">Physcomitrella patens</name>
    <dbReference type="NCBI Taxonomy" id="3218"/>
    <lineage>
        <taxon>Eukaryota</taxon>
        <taxon>Viridiplantae</taxon>
        <taxon>Streptophyta</taxon>
        <taxon>Embryophyta</taxon>
        <taxon>Bryophyta</taxon>
        <taxon>Bryophytina</taxon>
        <taxon>Bryopsida</taxon>
        <taxon>Funariidae</taxon>
        <taxon>Funariales</taxon>
        <taxon>Funariaceae</taxon>
        <taxon>Physcomitrium</taxon>
    </lineage>
</organism>
<evidence type="ECO:0000313" key="10">
    <source>
        <dbReference type="EnsemblPlants" id="Pp3c9_17230V3.1"/>
    </source>
</evidence>
<dbReference type="EnsemblPlants" id="Pp3c9_17230V3.2">
    <property type="protein sequence ID" value="Pp3c9_17230V3.2"/>
    <property type="gene ID" value="Pp3c9_17230"/>
</dbReference>
<reference evidence="9 11" key="1">
    <citation type="journal article" date="2008" name="Science">
        <title>The Physcomitrella genome reveals evolutionary insights into the conquest of land by plants.</title>
        <authorList>
            <person name="Rensing S."/>
            <person name="Lang D."/>
            <person name="Zimmer A."/>
            <person name="Terry A."/>
            <person name="Salamov A."/>
            <person name="Shapiro H."/>
            <person name="Nishiyama T."/>
            <person name="Perroud P.-F."/>
            <person name="Lindquist E."/>
            <person name="Kamisugi Y."/>
            <person name="Tanahashi T."/>
            <person name="Sakakibara K."/>
            <person name="Fujita T."/>
            <person name="Oishi K."/>
            <person name="Shin-I T."/>
            <person name="Kuroki Y."/>
            <person name="Toyoda A."/>
            <person name="Suzuki Y."/>
            <person name="Hashimoto A."/>
            <person name="Yamaguchi K."/>
            <person name="Sugano A."/>
            <person name="Kohara Y."/>
            <person name="Fujiyama A."/>
            <person name="Anterola A."/>
            <person name="Aoki S."/>
            <person name="Ashton N."/>
            <person name="Barbazuk W.B."/>
            <person name="Barker E."/>
            <person name="Bennetzen J."/>
            <person name="Bezanilla M."/>
            <person name="Blankenship R."/>
            <person name="Cho S.H."/>
            <person name="Dutcher S."/>
            <person name="Estelle M."/>
            <person name="Fawcett J.A."/>
            <person name="Gundlach H."/>
            <person name="Hanada K."/>
            <person name="Heyl A."/>
            <person name="Hicks K.A."/>
            <person name="Hugh J."/>
            <person name="Lohr M."/>
            <person name="Mayer K."/>
            <person name="Melkozernov A."/>
            <person name="Murata T."/>
            <person name="Nelson D."/>
            <person name="Pils B."/>
            <person name="Prigge M."/>
            <person name="Reiss B."/>
            <person name="Renner T."/>
            <person name="Rombauts S."/>
            <person name="Rushton P."/>
            <person name="Sanderfoot A."/>
            <person name="Schween G."/>
            <person name="Shiu S.-H."/>
            <person name="Stueber K."/>
            <person name="Theodoulou F.L."/>
            <person name="Tu H."/>
            <person name="Van de Peer Y."/>
            <person name="Verrier P.J."/>
            <person name="Waters E."/>
            <person name="Wood A."/>
            <person name="Yang L."/>
            <person name="Cove D."/>
            <person name="Cuming A."/>
            <person name="Hasebe M."/>
            <person name="Lucas S."/>
            <person name="Mishler D.B."/>
            <person name="Reski R."/>
            <person name="Grigoriev I."/>
            <person name="Quatrano R.S."/>
            <person name="Boore J.L."/>
        </authorList>
    </citation>
    <scope>NUCLEOTIDE SEQUENCE [LARGE SCALE GENOMIC DNA]</scope>
    <source>
        <strain evidence="10 11">cv. Gransden 2004</strain>
    </source>
</reference>
<keyword evidence="11" id="KW-1185">Reference proteome</keyword>
<evidence type="ECO:0000256" key="8">
    <source>
        <dbReference type="SAM" id="SignalP"/>
    </source>
</evidence>
<feature type="chain" id="PRO_5044576387" description="Serine incorporator" evidence="8">
    <location>
        <begin position="19"/>
        <end position="431"/>
    </location>
</feature>
<dbReference type="STRING" id="3218.A0A2K1K3H7"/>
<dbReference type="OMA" id="DKHCNPL"/>
<feature type="transmembrane region" description="Helical" evidence="7">
    <location>
        <begin position="214"/>
        <end position="235"/>
    </location>
</feature>
<evidence type="ECO:0000256" key="4">
    <source>
        <dbReference type="ARBA" id="ARBA00022989"/>
    </source>
</evidence>
<dbReference type="EnsemblPlants" id="Pp3c9_17230V3.1">
    <property type="protein sequence ID" value="Pp3c9_17230V3.1"/>
    <property type="gene ID" value="Pp3c9_17230"/>
</dbReference>
<feature type="compositionally biased region" description="Acidic residues" evidence="6">
    <location>
        <begin position="332"/>
        <end position="342"/>
    </location>
</feature>
<dbReference type="EnsemblPlants" id="Pp3c9_17230V3.4">
    <property type="protein sequence ID" value="Pp3c9_17230V3.4"/>
    <property type="gene ID" value="Pp3c9_17230"/>
</dbReference>
<evidence type="ECO:0008006" key="12">
    <source>
        <dbReference type="Google" id="ProtNLM"/>
    </source>
</evidence>
<keyword evidence="8" id="KW-0732">Signal</keyword>
<gene>
    <name evidence="10" type="primary">LOC112286357</name>
    <name evidence="9" type="ORF">PHYPA_012809</name>
</gene>
<evidence type="ECO:0000313" key="11">
    <source>
        <dbReference type="Proteomes" id="UP000006727"/>
    </source>
</evidence>
<dbReference type="PANTHER" id="PTHR10383">
    <property type="entry name" value="SERINE INCORPORATOR"/>
    <property type="match status" value="1"/>
</dbReference>
<evidence type="ECO:0000256" key="5">
    <source>
        <dbReference type="ARBA" id="ARBA00023136"/>
    </source>
</evidence>
<dbReference type="RefSeq" id="XP_024383930.1">
    <property type="nucleotide sequence ID" value="XM_024528162.2"/>
</dbReference>
<feature type="transmembrane region" description="Helical" evidence="7">
    <location>
        <begin position="179"/>
        <end position="202"/>
    </location>
</feature>
<proteinExistence type="inferred from homology"/>
<evidence type="ECO:0000256" key="1">
    <source>
        <dbReference type="ARBA" id="ARBA00004141"/>
    </source>
</evidence>